<gene>
    <name evidence="2" type="ORF">ABT322_11960</name>
</gene>
<dbReference type="SUPFAM" id="SSF51679">
    <property type="entry name" value="Bacterial luciferase-like"/>
    <property type="match status" value="1"/>
</dbReference>
<dbReference type="InterPro" id="IPR019922">
    <property type="entry name" value="Lucif-like_OxRdatse_MSMEG_4141"/>
</dbReference>
<dbReference type="GeneID" id="97356411"/>
<feature type="domain" description="Luciferase-like" evidence="1">
    <location>
        <begin position="31"/>
        <end position="129"/>
    </location>
</feature>
<dbReference type="PANTHER" id="PTHR30137">
    <property type="entry name" value="LUCIFERASE-LIKE MONOOXYGENASE"/>
    <property type="match status" value="1"/>
</dbReference>
<sequence>MNDATAALKESVGRYGIWSPHLRAEDPEGRGERAEAAAELERLGFGALWLGGNSSARHAAPLIEATSRIVVGTSIQSIWEHEASAAAAGFAELEVSHPGRFVLGLGVSHGPRVEGYSRPYSKMVGYLDELDKAGMRPGHRVLAALGPKMLELSRDRAAGAIPYLVTPEHTAQARERLGEGPLLAPEFKVVLDSDPARARATARAYLAMYLQFPNYTQNFLRLGFTDADVADGGSDRLIDALFAWGDDDTIRTRITAFHDAGADHVALQVVEPDTAPTPREGWRKLAALLA</sequence>
<evidence type="ECO:0000259" key="1">
    <source>
        <dbReference type="Pfam" id="PF00296"/>
    </source>
</evidence>
<dbReference type="NCBIfam" id="TIGR03620">
    <property type="entry name" value="F420_MSMEG_4141"/>
    <property type="match status" value="1"/>
</dbReference>
<keyword evidence="3" id="KW-1185">Reference proteome</keyword>
<feature type="domain" description="Luciferase-like" evidence="1">
    <location>
        <begin position="141"/>
        <end position="264"/>
    </location>
</feature>
<organism evidence="2 3">
    <name type="scientific">Streptomyces flaveolus</name>
    <dbReference type="NCBI Taxonomy" id="67297"/>
    <lineage>
        <taxon>Bacteria</taxon>
        <taxon>Bacillati</taxon>
        <taxon>Actinomycetota</taxon>
        <taxon>Actinomycetes</taxon>
        <taxon>Kitasatosporales</taxon>
        <taxon>Streptomycetaceae</taxon>
        <taxon>Streptomyces</taxon>
    </lineage>
</organism>
<dbReference type="Gene3D" id="3.20.20.30">
    <property type="entry name" value="Luciferase-like domain"/>
    <property type="match status" value="2"/>
</dbReference>
<dbReference type="PANTHER" id="PTHR30137:SF18">
    <property type="entry name" value="CONSERVED PROTEIN"/>
    <property type="match status" value="1"/>
</dbReference>
<evidence type="ECO:0000313" key="2">
    <source>
        <dbReference type="EMBL" id="MER6904477.1"/>
    </source>
</evidence>
<accession>A0ABV1VDB3</accession>
<keyword evidence="2" id="KW-0560">Oxidoreductase</keyword>
<dbReference type="EMBL" id="JBEPCV010000008">
    <property type="protein sequence ID" value="MER6904477.1"/>
    <property type="molecule type" value="Genomic_DNA"/>
</dbReference>
<name>A0ABV1VDB3_9ACTN</name>
<dbReference type="EC" id="1.-.-.-" evidence="2"/>
<dbReference type="Pfam" id="PF00296">
    <property type="entry name" value="Bac_luciferase"/>
    <property type="match status" value="2"/>
</dbReference>
<dbReference type="InterPro" id="IPR011251">
    <property type="entry name" value="Luciferase-like_dom"/>
</dbReference>
<dbReference type="GO" id="GO:0016491">
    <property type="term" value="F:oxidoreductase activity"/>
    <property type="evidence" value="ECO:0007669"/>
    <property type="project" value="UniProtKB-KW"/>
</dbReference>
<proteinExistence type="predicted"/>
<reference evidence="2 3" key="1">
    <citation type="submission" date="2024-06" db="EMBL/GenBank/DDBJ databases">
        <title>The Natural Products Discovery Center: Release of the First 8490 Sequenced Strains for Exploring Actinobacteria Biosynthetic Diversity.</title>
        <authorList>
            <person name="Kalkreuter E."/>
            <person name="Kautsar S.A."/>
            <person name="Yang D."/>
            <person name="Bader C.D."/>
            <person name="Teijaro C.N."/>
            <person name="Fluegel L."/>
            <person name="Davis C.M."/>
            <person name="Simpson J.R."/>
            <person name="Lauterbach L."/>
            <person name="Steele A.D."/>
            <person name="Gui C."/>
            <person name="Meng S."/>
            <person name="Li G."/>
            <person name="Viehrig K."/>
            <person name="Ye F."/>
            <person name="Su P."/>
            <person name="Kiefer A.F."/>
            <person name="Nichols A."/>
            <person name="Cepeda A.J."/>
            <person name="Yan W."/>
            <person name="Fan B."/>
            <person name="Jiang Y."/>
            <person name="Adhikari A."/>
            <person name="Zheng C.-J."/>
            <person name="Schuster L."/>
            <person name="Cowan T.M."/>
            <person name="Smanski M.J."/>
            <person name="Chevrette M.G."/>
            <person name="De Carvalho L.P.S."/>
            <person name="Shen B."/>
        </authorList>
    </citation>
    <scope>NUCLEOTIDE SEQUENCE [LARGE SCALE GENOMIC DNA]</scope>
    <source>
        <strain evidence="2 3">NPDC000632</strain>
    </source>
</reference>
<dbReference type="InterPro" id="IPR050766">
    <property type="entry name" value="Bact_Lucif_Oxidored"/>
</dbReference>
<dbReference type="RefSeq" id="WP_350720585.1">
    <property type="nucleotide sequence ID" value="NZ_JBEPCO010000020.1"/>
</dbReference>
<dbReference type="Proteomes" id="UP001490330">
    <property type="component" value="Unassembled WGS sequence"/>
</dbReference>
<dbReference type="InterPro" id="IPR036661">
    <property type="entry name" value="Luciferase-like_sf"/>
</dbReference>
<protein>
    <submittedName>
        <fullName evidence="2">LLM class F420-dependent oxidoreductase</fullName>
        <ecNumber evidence="2">1.-.-.-</ecNumber>
    </submittedName>
</protein>
<comment type="caution">
    <text evidence="2">The sequence shown here is derived from an EMBL/GenBank/DDBJ whole genome shotgun (WGS) entry which is preliminary data.</text>
</comment>
<evidence type="ECO:0000313" key="3">
    <source>
        <dbReference type="Proteomes" id="UP001490330"/>
    </source>
</evidence>